<reference evidence="7 8" key="1">
    <citation type="submission" date="2017-01" db="EMBL/GenBank/DDBJ databases">
        <authorList>
            <person name="Varghese N."/>
            <person name="Submissions S."/>
        </authorList>
    </citation>
    <scope>NUCLEOTIDE SEQUENCE [LARGE SCALE GENOMIC DNA]</scope>
    <source>
        <strain evidence="7 8">ATCC 35905</strain>
    </source>
</reference>
<dbReference type="InterPro" id="IPR001117">
    <property type="entry name" value="Cu-oxidase_2nd"/>
</dbReference>
<evidence type="ECO:0000256" key="2">
    <source>
        <dbReference type="ARBA" id="ARBA00023002"/>
    </source>
</evidence>
<evidence type="ECO:0000259" key="5">
    <source>
        <dbReference type="Pfam" id="PF07731"/>
    </source>
</evidence>
<dbReference type="SUPFAM" id="SSF49503">
    <property type="entry name" value="Cupredoxins"/>
    <property type="match status" value="3"/>
</dbReference>
<dbReference type="GO" id="GO:0005507">
    <property type="term" value="F:copper ion binding"/>
    <property type="evidence" value="ECO:0007669"/>
    <property type="project" value="InterPro"/>
</dbReference>
<keyword evidence="3" id="KW-0186">Copper</keyword>
<dbReference type="InterPro" id="IPR045087">
    <property type="entry name" value="Cu-oxidase_fam"/>
</dbReference>
<evidence type="ECO:0000256" key="3">
    <source>
        <dbReference type="ARBA" id="ARBA00023008"/>
    </source>
</evidence>
<dbReference type="InterPro" id="IPR008972">
    <property type="entry name" value="Cupredoxin"/>
</dbReference>
<dbReference type="CDD" id="cd13865">
    <property type="entry name" value="CuRO_1_LCC_like_3"/>
    <property type="match status" value="1"/>
</dbReference>
<dbReference type="GO" id="GO:0051301">
    <property type="term" value="P:cell division"/>
    <property type="evidence" value="ECO:0007669"/>
    <property type="project" value="UniProtKB-KW"/>
</dbReference>
<dbReference type="Pfam" id="PF07732">
    <property type="entry name" value="Cu-oxidase_3"/>
    <property type="match status" value="1"/>
</dbReference>
<dbReference type="PANTHER" id="PTHR11709">
    <property type="entry name" value="MULTI-COPPER OXIDASE"/>
    <property type="match status" value="1"/>
</dbReference>
<dbReference type="InterPro" id="IPR011707">
    <property type="entry name" value="Cu-oxidase-like_N"/>
</dbReference>
<keyword evidence="7" id="KW-0946">Virion</keyword>
<dbReference type="OrthoDB" id="9757546at2"/>
<proteinExistence type="predicted"/>
<organism evidence="7 8">
    <name type="scientific">Acidiphilium rubrum</name>
    <dbReference type="NCBI Taxonomy" id="526"/>
    <lineage>
        <taxon>Bacteria</taxon>
        <taxon>Pseudomonadati</taxon>
        <taxon>Pseudomonadota</taxon>
        <taxon>Alphaproteobacteria</taxon>
        <taxon>Acetobacterales</taxon>
        <taxon>Acidocellaceae</taxon>
        <taxon>Acidiphilium</taxon>
    </lineage>
</organism>
<keyword evidence="1" id="KW-0479">Metal-binding</keyword>
<protein>
    <submittedName>
        <fullName evidence="7">Multicopper oxidase with three cupredoxin domains (Includes cell division protein FtsP and spore coat protein CotA)</fullName>
    </submittedName>
</protein>
<dbReference type="InterPro" id="IPR034279">
    <property type="entry name" value="CuRO_3_CopA"/>
</dbReference>
<dbReference type="CDD" id="cd13896">
    <property type="entry name" value="CuRO_3_CopA"/>
    <property type="match status" value="1"/>
</dbReference>
<dbReference type="RefSeq" id="WP_029312662.1">
    <property type="nucleotide sequence ID" value="NZ_FTNE01000020.1"/>
</dbReference>
<dbReference type="GO" id="GO:0016491">
    <property type="term" value="F:oxidoreductase activity"/>
    <property type="evidence" value="ECO:0007669"/>
    <property type="project" value="UniProtKB-KW"/>
</dbReference>
<evidence type="ECO:0000259" key="6">
    <source>
        <dbReference type="Pfam" id="PF07732"/>
    </source>
</evidence>
<dbReference type="Gene3D" id="2.60.40.420">
    <property type="entry name" value="Cupredoxins - blue copper proteins"/>
    <property type="match status" value="3"/>
</dbReference>
<gene>
    <name evidence="7" type="ORF">SAMN05421828_12046</name>
</gene>
<dbReference type="Pfam" id="PF07731">
    <property type="entry name" value="Cu-oxidase_2"/>
    <property type="match status" value="1"/>
</dbReference>
<comment type="caution">
    <text evidence="7">The sequence shown here is derived from an EMBL/GenBank/DDBJ whole genome shotgun (WGS) entry which is preliminary data.</text>
</comment>
<name>A0A8G2FF20_ACIRU</name>
<evidence type="ECO:0000256" key="1">
    <source>
        <dbReference type="ARBA" id="ARBA00022723"/>
    </source>
</evidence>
<dbReference type="PROSITE" id="PS00080">
    <property type="entry name" value="MULTICOPPER_OXIDASE2"/>
    <property type="match status" value="1"/>
</dbReference>
<keyword evidence="7" id="KW-0167">Capsid protein</keyword>
<dbReference type="Proteomes" id="UP000186308">
    <property type="component" value="Unassembled WGS sequence"/>
</dbReference>
<keyword evidence="2" id="KW-0560">Oxidoreductase</keyword>
<evidence type="ECO:0000313" key="7">
    <source>
        <dbReference type="EMBL" id="SIR23095.1"/>
    </source>
</evidence>
<dbReference type="Pfam" id="PF00394">
    <property type="entry name" value="Cu-oxidase"/>
    <property type="match status" value="1"/>
</dbReference>
<dbReference type="InterPro" id="IPR033138">
    <property type="entry name" value="Cu_oxidase_CS"/>
</dbReference>
<dbReference type="PANTHER" id="PTHR11709:SF394">
    <property type="entry name" value="FI03373P-RELATED"/>
    <property type="match status" value="1"/>
</dbReference>
<dbReference type="EMBL" id="FTNE01000020">
    <property type="protein sequence ID" value="SIR23095.1"/>
    <property type="molecule type" value="Genomic_DNA"/>
</dbReference>
<evidence type="ECO:0000259" key="4">
    <source>
        <dbReference type="Pfam" id="PF00394"/>
    </source>
</evidence>
<accession>A0A8G2FF20</accession>
<dbReference type="PROSITE" id="PS51318">
    <property type="entry name" value="TAT"/>
    <property type="match status" value="1"/>
</dbReference>
<keyword evidence="8" id="KW-1185">Reference proteome</keyword>
<feature type="domain" description="Plastocyanin-like" evidence="6">
    <location>
        <begin position="68"/>
        <end position="152"/>
    </location>
</feature>
<feature type="domain" description="Plastocyanin-like" evidence="4">
    <location>
        <begin position="235"/>
        <end position="325"/>
    </location>
</feature>
<keyword evidence="7" id="KW-0132">Cell division</keyword>
<sequence length="496" mass="53945">MSHVLSRRSLVTAGGAIAMLPLLDRSAIAASRPASAPQRLTAGSRIIEVDGRAAKVFRLSNAAGQNGLSLAPGEAFHVALTNALDEPTIIHWHGQLPPWTQDGFPWPQTPPLTPHSVKSYDYNPIAGTYWMHSHQGMQEQRLMTAPLIVHDAATLREDRQEIVLMLHDFSFKTPDELLAGLTGQTQAAAHAMSRASEAQPASPMSMSGMSGMSGMQSGGMSGMSMDSNDIRYDAFLANDRTLADPAIIPVNRGGRLRLRVINGASSSQFWIDLGALHGTVVAVDGHAVLPIGGSRFPIAIAQRLDILLDLPAAGAFPILARLEDSRRRTGIVLATPGAAIPKYTNTGLDHVQPIDNAFESRLVARNPLHPRKPDLVHRIVMSGAMKPYRWSLNGAFWPNITPLMLKPGQRVELDLVNHSMMAHPMHLHGHSFQVIAINGRPINGAVRDTVLVTPMMGSVRIAFDAINPGRWAFHCHNLYHMMTGMMTEFRYQGIPA</sequence>
<dbReference type="PROSITE" id="PS00079">
    <property type="entry name" value="MULTICOPPER_OXIDASE1"/>
    <property type="match status" value="1"/>
</dbReference>
<dbReference type="InterPro" id="IPR006311">
    <property type="entry name" value="TAT_signal"/>
</dbReference>
<evidence type="ECO:0000313" key="8">
    <source>
        <dbReference type="Proteomes" id="UP000186308"/>
    </source>
</evidence>
<feature type="domain" description="Plastocyanin-like" evidence="5">
    <location>
        <begin position="379"/>
        <end position="491"/>
    </location>
</feature>
<dbReference type="AlphaFoldDB" id="A0A8G2FF20"/>
<dbReference type="InterPro" id="IPR011706">
    <property type="entry name" value="Cu-oxidase_C"/>
</dbReference>
<keyword evidence="7" id="KW-0131">Cell cycle</keyword>
<dbReference type="InterPro" id="IPR002355">
    <property type="entry name" value="Cu_oxidase_Cu_BS"/>
</dbReference>